<gene>
    <name evidence="2" type="ORF">I302_04469</name>
    <name evidence="3" type="ORF">I302_101094</name>
</gene>
<reference evidence="3" key="4">
    <citation type="submission" date="2024-02" db="EMBL/GenBank/DDBJ databases">
        <title>Comparative genomics of Cryptococcus and Kwoniella reveals pathogenesis evolution and contrasting modes of karyotype evolution via chromosome fusion or intercentromeric recombination.</title>
        <authorList>
            <person name="Coelho M.A."/>
            <person name="David-Palma M."/>
            <person name="Shea T."/>
            <person name="Bowers K."/>
            <person name="McGinley-Smith S."/>
            <person name="Mohammad A.W."/>
            <person name="Gnirke A."/>
            <person name="Yurkov A.M."/>
            <person name="Nowrousian M."/>
            <person name="Sun S."/>
            <person name="Cuomo C.A."/>
            <person name="Heitman J."/>
        </authorList>
    </citation>
    <scope>NUCLEOTIDE SEQUENCE</scope>
    <source>
        <strain evidence="3">CBS 10118</strain>
    </source>
</reference>
<name>A0A1B9G719_9TREE</name>
<dbReference type="AlphaFoldDB" id="A0A1B9G719"/>
<evidence type="ECO:0000313" key="2">
    <source>
        <dbReference type="EMBL" id="OCF26780.1"/>
    </source>
</evidence>
<dbReference type="RefSeq" id="XP_019047850.1">
    <property type="nucleotide sequence ID" value="XM_019191102.1"/>
</dbReference>
<proteinExistence type="predicted"/>
<feature type="region of interest" description="Disordered" evidence="1">
    <location>
        <begin position="139"/>
        <end position="162"/>
    </location>
</feature>
<dbReference type="VEuPathDB" id="FungiDB:I302_04469"/>
<dbReference type="EMBL" id="CP144541">
    <property type="protein sequence ID" value="WVW79129.1"/>
    <property type="molecule type" value="Genomic_DNA"/>
</dbReference>
<reference evidence="2" key="3">
    <citation type="submission" date="2014-01" db="EMBL/GenBank/DDBJ databases">
        <title>Evolution of pathogenesis and genome organization in the Tremellales.</title>
        <authorList>
            <person name="Cuomo C."/>
            <person name="Litvintseva A."/>
            <person name="Heitman J."/>
            <person name="Chen Y."/>
            <person name="Sun S."/>
            <person name="Springer D."/>
            <person name="Dromer F."/>
            <person name="Young S."/>
            <person name="Zeng Q."/>
            <person name="Chapman S."/>
            <person name="Gujja S."/>
            <person name="Saif S."/>
            <person name="Birren B."/>
        </authorList>
    </citation>
    <scope>NUCLEOTIDE SEQUENCE</scope>
    <source>
        <strain evidence="2">CBS 10118</strain>
    </source>
</reference>
<dbReference type="Proteomes" id="UP000092730">
    <property type="component" value="Chromosome 1"/>
</dbReference>
<keyword evidence="4" id="KW-1185">Reference proteome</keyword>
<reference evidence="3" key="2">
    <citation type="submission" date="2013-07" db="EMBL/GenBank/DDBJ databases">
        <authorList>
            <consortium name="The Broad Institute Genome Sequencing Platform"/>
            <person name="Cuomo C."/>
            <person name="Litvintseva A."/>
            <person name="Chen Y."/>
            <person name="Heitman J."/>
            <person name="Sun S."/>
            <person name="Springer D."/>
            <person name="Dromer F."/>
            <person name="Young S.K."/>
            <person name="Zeng Q."/>
            <person name="Gargeya S."/>
            <person name="Fitzgerald M."/>
            <person name="Abouelleil A."/>
            <person name="Alvarado L."/>
            <person name="Berlin A.M."/>
            <person name="Chapman S.B."/>
            <person name="Dewar J."/>
            <person name="Goldberg J."/>
            <person name="Griggs A."/>
            <person name="Gujja S."/>
            <person name="Hansen M."/>
            <person name="Howarth C."/>
            <person name="Imamovic A."/>
            <person name="Larimer J."/>
            <person name="McCowan C."/>
            <person name="Murphy C."/>
            <person name="Pearson M."/>
            <person name="Priest M."/>
            <person name="Roberts A."/>
            <person name="Saif S."/>
            <person name="Shea T."/>
            <person name="Sykes S."/>
            <person name="Wortman J."/>
            <person name="Nusbaum C."/>
            <person name="Birren B."/>
        </authorList>
    </citation>
    <scope>NUCLEOTIDE SEQUENCE</scope>
    <source>
        <strain evidence="3">CBS 10118</strain>
    </source>
</reference>
<feature type="compositionally biased region" description="Basic and acidic residues" evidence="1">
    <location>
        <begin position="145"/>
        <end position="161"/>
    </location>
</feature>
<dbReference type="GeneID" id="30208868"/>
<reference evidence="2" key="1">
    <citation type="submission" date="2013-07" db="EMBL/GenBank/DDBJ databases">
        <title>The Genome Sequence of Cryptococcus bestiolae CBS10118.</title>
        <authorList>
            <consortium name="The Broad Institute Genome Sequencing Platform"/>
            <person name="Cuomo C."/>
            <person name="Litvintseva A."/>
            <person name="Chen Y."/>
            <person name="Heitman J."/>
            <person name="Sun S."/>
            <person name="Springer D."/>
            <person name="Dromer F."/>
            <person name="Young S.K."/>
            <person name="Zeng Q."/>
            <person name="Gargeya S."/>
            <person name="Fitzgerald M."/>
            <person name="Abouelleil A."/>
            <person name="Alvarado L."/>
            <person name="Berlin A.M."/>
            <person name="Chapman S.B."/>
            <person name="Dewar J."/>
            <person name="Goldberg J."/>
            <person name="Griggs A."/>
            <person name="Gujja S."/>
            <person name="Hansen M."/>
            <person name="Howarth C."/>
            <person name="Imamovic A."/>
            <person name="Larimer J."/>
            <person name="McCowan C."/>
            <person name="Murphy C."/>
            <person name="Pearson M."/>
            <person name="Priest M."/>
            <person name="Roberts A."/>
            <person name="Saif S."/>
            <person name="Shea T."/>
            <person name="Sykes S."/>
            <person name="Wortman J."/>
            <person name="Nusbaum C."/>
            <person name="Birren B."/>
        </authorList>
    </citation>
    <scope>NUCLEOTIDE SEQUENCE [LARGE SCALE GENOMIC DNA]</scope>
    <source>
        <strain evidence="2">CBS 10118</strain>
    </source>
</reference>
<protein>
    <submittedName>
        <fullName evidence="2">Uncharacterized protein</fullName>
    </submittedName>
</protein>
<dbReference type="EMBL" id="KI894020">
    <property type="protein sequence ID" value="OCF26780.1"/>
    <property type="molecule type" value="Genomic_DNA"/>
</dbReference>
<accession>A0A1B9G719</accession>
<sequence>MTQPSSPIDHSWTFALLPRGSDSPLELCATSTGDGMDLNQSELFNGVITRVGDSSSFKYTEEGKKDIDGTVLLVERFEPSSSKFEIGDNEVEVAMRPHPFDVWAQMSDIILGGRRRPFNLGEAVSGLDRNVKTVSLLGETGNQDQWKEEDQGSERKDESKRTGIGSIYRGFQSFFTTDK</sequence>
<evidence type="ECO:0000256" key="1">
    <source>
        <dbReference type="SAM" id="MobiDB-lite"/>
    </source>
</evidence>
<evidence type="ECO:0000313" key="3">
    <source>
        <dbReference type="EMBL" id="WVW79129.1"/>
    </source>
</evidence>
<evidence type="ECO:0000313" key="4">
    <source>
        <dbReference type="Proteomes" id="UP000092730"/>
    </source>
</evidence>
<organism evidence="2">
    <name type="scientific">Kwoniella bestiolae CBS 10118</name>
    <dbReference type="NCBI Taxonomy" id="1296100"/>
    <lineage>
        <taxon>Eukaryota</taxon>
        <taxon>Fungi</taxon>
        <taxon>Dikarya</taxon>
        <taxon>Basidiomycota</taxon>
        <taxon>Agaricomycotina</taxon>
        <taxon>Tremellomycetes</taxon>
        <taxon>Tremellales</taxon>
        <taxon>Cryptococcaceae</taxon>
        <taxon>Kwoniella</taxon>
    </lineage>
</organism>
<dbReference type="OrthoDB" id="10542383at2759"/>
<dbReference type="KEGG" id="kbi:30208868"/>